<sequence length="52" mass="5693">MKKIISALLLLSLLFSLLAVEGCAQRSSLQKKTKMYKRRSAGGNVPCPCDSH</sequence>
<feature type="chain" id="PRO_5045905005" evidence="1">
    <location>
        <begin position="20"/>
        <end position="52"/>
    </location>
</feature>
<accession>A0ABP8ILP8</accession>
<feature type="signal peptide" evidence="1">
    <location>
        <begin position="1"/>
        <end position="19"/>
    </location>
</feature>
<reference evidence="3" key="1">
    <citation type="journal article" date="2019" name="Int. J. Syst. Evol. Microbiol.">
        <title>The Global Catalogue of Microorganisms (GCM) 10K type strain sequencing project: providing services to taxonomists for standard genome sequencing and annotation.</title>
        <authorList>
            <consortium name="The Broad Institute Genomics Platform"/>
            <consortium name="The Broad Institute Genome Sequencing Center for Infectious Disease"/>
            <person name="Wu L."/>
            <person name="Ma J."/>
        </authorList>
    </citation>
    <scope>NUCLEOTIDE SEQUENCE [LARGE SCALE GENOMIC DNA]</scope>
    <source>
        <strain evidence="3">JCM 17923</strain>
    </source>
</reference>
<proteinExistence type="predicted"/>
<comment type="caution">
    <text evidence="2">The sequence shown here is derived from an EMBL/GenBank/DDBJ whole genome shotgun (WGS) entry which is preliminary data.</text>
</comment>
<protein>
    <submittedName>
        <fullName evidence="2">Uncharacterized protein</fullName>
    </submittedName>
</protein>
<evidence type="ECO:0000256" key="1">
    <source>
        <dbReference type="SAM" id="SignalP"/>
    </source>
</evidence>
<dbReference type="EMBL" id="BAABGZ010000066">
    <property type="protein sequence ID" value="GAA4362621.1"/>
    <property type="molecule type" value="Genomic_DNA"/>
</dbReference>
<evidence type="ECO:0000313" key="3">
    <source>
        <dbReference type="Proteomes" id="UP001501153"/>
    </source>
</evidence>
<dbReference type="Proteomes" id="UP001501153">
    <property type="component" value="Unassembled WGS sequence"/>
</dbReference>
<organism evidence="2 3">
    <name type="scientific">Hymenobacter saemangeumensis</name>
    <dbReference type="NCBI Taxonomy" id="1084522"/>
    <lineage>
        <taxon>Bacteria</taxon>
        <taxon>Pseudomonadati</taxon>
        <taxon>Bacteroidota</taxon>
        <taxon>Cytophagia</taxon>
        <taxon>Cytophagales</taxon>
        <taxon>Hymenobacteraceae</taxon>
        <taxon>Hymenobacter</taxon>
    </lineage>
</organism>
<keyword evidence="1" id="KW-0732">Signal</keyword>
<evidence type="ECO:0000313" key="2">
    <source>
        <dbReference type="EMBL" id="GAA4362621.1"/>
    </source>
</evidence>
<name>A0ABP8ILP8_9BACT</name>
<gene>
    <name evidence="2" type="ORF">GCM10023185_30720</name>
</gene>
<keyword evidence="3" id="KW-1185">Reference proteome</keyword>
<dbReference type="RefSeq" id="WP_345236981.1">
    <property type="nucleotide sequence ID" value="NZ_BAABGZ010000066.1"/>
</dbReference>